<gene>
    <name evidence="6" type="ORF">GBAR_LOCUS2655</name>
</gene>
<keyword evidence="4 5" id="KW-0472">Membrane</keyword>
<feature type="transmembrane region" description="Helical" evidence="5">
    <location>
        <begin position="87"/>
        <end position="106"/>
    </location>
</feature>
<evidence type="ECO:0000256" key="1">
    <source>
        <dbReference type="ARBA" id="ARBA00004141"/>
    </source>
</evidence>
<proteinExistence type="predicted"/>
<dbReference type="AlphaFoldDB" id="A0AA35W582"/>
<dbReference type="InterPro" id="IPR006603">
    <property type="entry name" value="PQ-loop_rpt"/>
</dbReference>
<feature type="non-terminal residue" evidence="6">
    <location>
        <position position="125"/>
    </location>
</feature>
<dbReference type="GO" id="GO:0005802">
    <property type="term" value="C:trans-Golgi network"/>
    <property type="evidence" value="ECO:0007669"/>
    <property type="project" value="TreeGrafter"/>
</dbReference>
<dbReference type="GO" id="GO:0005768">
    <property type="term" value="C:endosome"/>
    <property type="evidence" value="ECO:0007669"/>
    <property type="project" value="TreeGrafter"/>
</dbReference>
<keyword evidence="3 5" id="KW-1133">Transmembrane helix</keyword>
<comment type="caution">
    <text evidence="6">The sequence shown here is derived from an EMBL/GenBank/DDBJ whole genome shotgun (WGS) entry which is preliminary data.</text>
</comment>
<sequence>MDAQVDGQEEGVSDLVTLGKFLVTWISVGAMVFGGIVPFIPQYRKIRRHRDAEGFSTYVCLVLLVANVLRILFWFGKRYELPLLLQSGIMIATMLAMMHICTAVKLDQVTVSRRFKGRRISWWPS</sequence>
<dbReference type="InterPro" id="IPR052241">
    <property type="entry name" value="SLC66/Scramblase_ANY1"/>
</dbReference>
<keyword evidence="2 5" id="KW-0812">Transmembrane</keyword>
<reference evidence="6" key="1">
    <citation type="submission" date="2023-03" db="EMBL/GenBank/DDBJ databases">
        <authorList>
            <person name="Steffen K."/>
            <person name="Cardenas P."/>
        </authorList>
    </citation>
    <scope>NUCLEOTIDE SEQUENCE</scope>
</reference>
<feature type="transmembrane region" description="Helical" evidence="5">
    <location>
        <begin position="22"/>
        <end position="43"/>
    </location>
</feature>
<keyword evidence="7" id="KW-1185">Reference proteome</keyword>
<dbReference type="FunFam" id="1.20.1280.290:FF:000008">
    <property type="entry name" value="PQ-loop repeat-containing protein 1"/>
    <property type="match status" value="1"/>
</dbReference>
<protein>
    <submittedName>
        <fullName evidence="6">Solute carrier family 66 member 2</fullName>
    </submittedName>
</protein>
<dbReference type="GO" id="GO:0042147">
    <property type="term" value="P:retrograde transport, endosome to Golgi"/>
    <property type="evidence" value="ECO:0007669"/>
    <property type="project" value="TreeGrafter"/>
</dbReference>
<dbReference type="PANTHER" id="PTHR14856:SF9">
    <property type="entry name" value="PQ-LOOP REPEAT-CONTAINING PROTEIN 1"/>
    <property type="match status" value="1"/>
</dbReference>
<comment type="subcellular location">
    <subcellularLocation>
        <location evidence="1">Membrane</location>
        <topology evidence="1">Multi-pass membrane protein</topology>
    </subcellularLocation>
</comment>
<dbReference type="Pfam" id="PF04193">
    <property type="entry name" value="PQ-loop"/>
    <property type="match status" value="1"/>
</dbReference>
<evidence type="ECO:0000256" key="3">
    <source>
        <dbReference type="ARBA" id="ARBA00022989"/>
    </source>
</evidence>
<name>A0AA35W582_GEOBA</name>
<dbReference type="PANTHER" id="PTHR14856">
    <property type="entry name" value="PQ-LOOP REPEAT-CONTAINING PROTEIN 1-LIKE PROTEIN"/>
    <property type="match status" value="1"/>
</dbReference>
<dbReference type="Proteomes" id="UP001174909">
    <property type="component" value="Unassembled WGS sequence"/>
</dbReference>
<evidence type="ECO:0000256" key="5">
    <source>
        <dbReference type="SAM" id="Phobius"/>
    </source>
</evidence>
<dbReference type="EMBL" id="CASHTH010000366">
    <property type="protein sequence ID" value="CAI7999219.1"/>
    <property type="molecule type" value="Genomic_DNA"/>
</dbReference>
<dbReference type="Gene3D" id="1.20.1280.290">
    <property type="match status" value="1"/>
</dbReference>
<dbReference type="GO" id="GO:0045332">
    <property type="term" value="P:phospholipid translocation"/>
    <property type="evidence" value="ECO:0007669"/>
    <property type="project" value="TreeGrafter"/>
</dbReference>
<evidence type="ECO:0000313" key="7">
    <source>
        <dbReference type="Proteomes" id="UP001174909"/>
    </source>
</evidence>
<evidence type="ECO:0000256" key="2">
    <source>
        <dbReference type="ARBA" id="ARBA00022692"/>
    </source>
</evidence>
<accession>A0AA35W582</accession>
<evidence type="ECO:0000256" key="4">
    <source>
        <dbReference type="ARBA" id="ARBA00023136"/>
    </source>
</evidence>
<evidence type="ECO:0000313" key="6">
    <source>
        <dbReference type="EMBL" id="CAI7999219.1"/>
    </source>
</evidence>
<organism evidence="6 7">
    <name type="scientific">Geodia barretti</name>
    <name type="common">Barrett's horny sponge</name>
    <dbReference type="NCBI Taxonomy" id="519541"/>
    <lineage>
        <taxon>Eukaryota</taxon>
        <taxon>Metazoa</taxon>
        <taxon>Porifera</taxon>
        <taxon>Demospongiae</taxon>
        <taxon>Heteroscleromorpha</taxon>
        <taxon>Tetractinellida</taxon>
        <taxon>Astrophorina</taxon>
        <taxon>Geodiidae</taxon>
        <taxon>Geodia</taxon>
    </lineage>
</organism>
<dbReference type="GO" id="GO:0005829">
    <property type="term" value="C:cytosol"/>
    <property type="evidence" value="ECO:0007669"/>
    <property type="project" value="GOC"/>
</dbReference>
<dbReference type="GO" id="GO:0016020">
    <property type="term" value="C:membrane"/>
    <property type="evidence" value="ECO:0007669"/>
    <property type="project" value="UniProtKB-SubCell"/>
</dbReference>
<feature type="transmembrane region" description="Helical" evidence="5">
    <location>
        <begin position="55"/>
        <end position="75"/>
    </location>
</feature>